<keyword evidence="3" id="KW-1185">Reference proteome</keyword>
<evidence type="ECO:0000313" key="3">
    <source>
        <dbReference type="Proteomes" id="UP000762676"/>
    </source>
</evidence>
<reference evidence="2 3" key="1">
    <citation type="journal article" date="2021" name="Elife">
        <title>Chloroplast acquisition without the gene transfer in kleptoplastic sea slugs, Plakobranchus ocellatus.</title>
        <authorList>
            <person name="Maeda T."/>
            <person name="Takahashi S."/>
            <person name="Yoshida T."/>
            <person name="Shimamura S."/>
            <person name="Takaki Y."/>
            <person name="Nagai Y."/>
            <person name="Toyoda A."/>
            <person name="Suzuki Y."/>
            <person name="Arimoto A."/>
            <person name="Ishii H."/>
            <person name="Satoh N."/>
            <person name="Nishiyama T."/>
            <person name="Hasebe M."/>
            <person name="Maruyama T."/>
            <person name="Minagawa J."/>
            <person name="Obokata J."/>
            <person name="Shigenobu S."/>
        </authorList>
    </citation>
    <scope>NUCLEOTIDE SEQUENCE [LARGE SCALE GENOMIC DNA]</scope>
</reference>
<keyword evidence="1" id="KW-0472">Membrane</keyword>
<organism evidence="2 3">
    <name type="scientific">Elysia marginata</name>
    <dbReference type="NCBI Taxonomy" id="1093978"/>
    <lineage>
        <taxon>Eukaryota</taxon>
        <taxon>Metazoa</taxon>
        <taxon>Spiralia</taxon>
        <taxon>Lophotrochozoa</taxon>
        <taxon>Mollusca</taxon>
        <taxon>Gastropoda</taxon>
        <taxon>Heterobranchia</taxon>
        <taxon>Euthyneura</taxon>
        <taxon>Panpulmonata</taxon>
        <taxon>Sacoglossa</taxon>
        <taxon>Placobranchoidea</taxon>
        <taxon>Plakobranchidae</taxon>
        <taxon>Elysia</taxon>
    </lineage>
</organism>
<dbReference type="Proteomes" id="UP000762676">
    <property type="component" value="Unassembled WGS sequence"/>
</dbReference>
<keyword evidence="1" id="KW-0812">Transmembrane</keyword>
<dbReference type="EMBL" id="BMAT01005785">
    <property type="protein sequence ID" value="GFR99633.1"/>
    <property type="molecule type" value="Genomic_DNA"/>
</dbReference>
<sequence length="216" mass="22645">MHGILRSGGCEKNSVPIADNLLLRNAPCEMKETDGGAGAELLPGIEEFLTETLGQEHLSLAAEERRQFFLERLDIIKLPPSLPPREGRKLSPELLKETEQTSGVPSLLSSPGVGAVVCPDFAAAQRQIARSQAGQQGAASGSAVVIVGSIAVAVVVVVVVVVVAAVVEVVVVVVVVLVVVVLVVVAAVVEVVVVVDVDDDDDDGMKVYDDIDLPEW</sequence>
<gene>
    <name evidence="2" type="ORF">ElyMa_002796600</name>
</gene>
<dbReference type="Gene3D" id="6.10.250.220">
    <property type="match status" value="1"/>
</dbReference>
<feature type="transmembrane region" description="Helical" evidence="1">
    <location>
        <begin position="143"/>
        <end position="166"/>
    </location>
</feature>
<accession>A0AAV4HRH6</accession>
<proteinExistence type="predicted"/>
<protein>
    <submittedName>
        <fullName evidence="2">Actin filament-associated protein 1</fullName>
    </submittedName>
</protein>
<dbReference type="AlphaFoldDB" id="A0AAV4HRH6"/>
<name>A0AAV4HRH6_9GAST</name>
<evidence type="ECO:0000256" key="1">
    <source>
        <dbReference type="SAM" id="Phobius"/>
    </source>
</evidence>
<evidence type="ECO:0000313" key="2">
    <source>
        <dbReference type="EMBL" id="GFR99633.1"/>
    </source>
</evidence>
<comment type="caution">
    <text evidence="2">The sequence shown here is derived from an EMBL/GenBank/DDBJ whole genome shotgun (WGS) entry which is preliminary data.</text>
</comment>
<feature type="transmembrane region" description="Helical" evidence="1">
    <location>
        <begin position="172"/>
        <end position="195"/>
    </location>
</feature>
<keyword evidence="1" id="KW-1133">Transmembrane helix</keyword>